<reference evidence="3 4" key="1">
    <citation type="submission" date="2018-05" db="EMBL/GenBank/DDBJ databases">
        <title>Leucothrix arctica sp. nov., isolated from Arctic seawater.</title>
        <authorList>
            <person name="Choi A."/>
            <person name="Baek K."/>
        </authorList>
    </citation>
    <scope>NUCLEOTIDE SEQUENCE [LARGE SCALE GENOMIC DNA]</scope>
    <source>
        <strain evidence="3 4">JCM 18388</strain>
    </source>
</reference>
<dbReference type="InterPro" id="IPR019734">
    <property type="entry name" value="TPR_rpt"/>
</dbReference>
<keyword evidence="1" id="KW-0131">Cell cycle</keyword>
<dbReference type="RefSeq" id="WP_109836150.1">
    <property type="nucleotide sequence ID" value="NZ_QGKM01000005.1"/>
</dbReference>
<dbReference type="InterPro" id="IPR034706">
    <property type="entry name" value="CpoB"/>
</dbReference>
<dbReference type="Pfam" id="PF13174">
    <property type="entry name" value="TPR_6"/>
    <property type="match status" value="1"/>
</dbReference>
<dbReference type="InterPro" id="IPR014162">
    <property type="entry name" value="CpoB_C"/>
</dbReference>
<gene>
    <name evidence="3" type="primary">ygbF</name>
    <name evidence="1" type="synonym">cpoB</name>
    <name evidence="3" type="ORF">DKW60_02850</name>
</gene>
<dbReference type="NCBIfam" id="TIGR02795">
    <property type="entry name" value="tol_pal_ybgF"/>
    <property type="match status" value="1"/>
</dbReference>
<dbReference type="GO" id="GO:0043093">
    <property type="term" value="P:FtsZ-dependent cytokinesis"/>
    <property type="evidence" value="ECO:0007669"/>
    <property type="project" value="UniProtKB-UniRule"/>
</dbReference>
<feature type="domain" description="YbgF trimerisation" evidence="2">
    <location>
        <begin position="30"/>
        <end position="79"/>
    </location>
</feature>
<evidence type="ECO:0000313" key="3">
    <source>
        <dbReference type="EMBL" id="PWR00094.1"/>
    </source>
</evidence>
<name>A0A317CRD2_9GAMM</name>
<evidence type="ECO:0000313" key="4">
    <source>
        <dbReference type="Proteomes" id="UP000245539"/>
    </source>
</evidence>
<keyword evidence="1" id="KW-0574">Periplasm</keyword>
<protein>
    <recommendedName>
        <fullName evidence="1">Cell division coordinator CpoB</fullName>
    </recommendedName>
</protein>
<keyword evidence="1" id="KW-0175">Coiled coil</keyword>
<dbReference type="Gene3D" id="1.20.5.110">
    <property type="match status" value="1"/>
</dbReference>
<dbReference type="SUPFAM" id="SSF48452">
    <property type="entry name" value="TPR-like"/>
    <property type="match status" value="1"/>
</dbReference>
<comment type="function">
    <text evidence="1">Mediates coordination of peptidoglycan synthesis and outer membrane constriction during cell division.</text>
</comment>
<dbReference type="Pfam" id="PF13432">
    <property type="entry name" value="TPR_16"/>
    <property type="match status" value="1"/>
</dbReference>
<keyword evidence="1" id="KW-0732">Signal</keyword>
<feature type="chain" id="PRO_5016471130" description="Cell division coordinator CpoB" evidence="1">
    <location>
        <begin position="26"/>
        <end position="298"/>
    </location>
</feature>
<accession>A0A317CRD2</accession>
<dbReference type="InterPro" id="IPR011990">
    <property type="entry name" value="TPR-like_helical_dom_sf"/>
</dbReference>
<evidence type="ECO:0000259" key="2">
    <source>
        <dbReference type="Pfam" id="PF16331"/>
    </source>
</evidence>
<comment type="caution">
    <text evidence="3">The sequence shown here is derived from an EMBL/GenBank/DDBJ whole genome shotgun (WGS) entry which is preliminary data.</text>
</comment>
<dbReference type="Pfam" id="PF16331">
    <property type="entry name" value="TolA_bind_tri"/>
    <property type="match status" value="1"/>
</dbReference>
<dbReference type="OrthoDB" id="9768142at2"/>
<dbReference type="EMBL" id="QGKM01000005">
    <property type="protein sequence ID" value="PWR00094.1"/>
    <property type="molecule type" value="Genomic_DNA"/>
</dbReference>
<organism evidence="3 4">
    <name type="scientific">Leucothrix pacifica</name>
    <dbReference type="NCBI Taxonomy" id="1247513"/>
    <lineage>
        <taxon>Bacteria</taxon>
        <taxon>Pseudomonadati</taxon>
        <taxon>Pseudomonadota</taxon>
        <taxon>Gammaproteobacteria</taxon>
        <taxon>Thiotrichales</taxon>
        <taxon>Thiotrichaceae</taxon>
        <taxon>Leucothrix</taxon>
    </lineage>
</organism>
<sequence precursor="true">MLYSLRKSLIAAGFLTALAVPPVHAVSPDELFEVLQRIESLENEIRFLRGENEQLRYDIEDVKNTQKSTFIRIDDRMDDLFRSINSSSSNSVTPPLAPLASVSPPPVLTTPVEKSVTPASVVTKSPAAPALVESKTEVKPVVAQAAKPASAKVPAAAAKVVPVSLSVPASSAEQIAYNAALSKMQSQPAAAIAQFRGFLKKHPQSPLAPSAQYWLGEMMYSSRNYQGAIDEFVTVLQNYGTSPKAPDAAVKLGLSFYEMKNWVYARRTLEDVMRNYPQTSAANTAQMRLAKMKADNLY</sequence>
<dbReference type="HAMAP" id="MF_02066">
    <property type="entry name" value="CpoB"/>
    <property type="match status" value="1"/>
</dbReference>
<feature type="coiled-coil region" evidence="1">
    <location>
        <begin position="31"/>
        <end position="65"/>
    </location>
</feature>
<dbReference type="Proteomes" id="UP000245539">
    <property type="component" value="Unassembled WGS sequence"/>
</dbReference>
<keyword evidence="1" id="KW-0132">Cell division</keyword>
<dbReference type="InterPro" id="IPR032519">
    <property type="entry name" value="YbgF_tri"/>
</dbReference>
<comment type="similarity">
    <text evidence="1">Belongs to the CpoB family.</text>
</comment>
<feature type="signal peptide" evidence="1">
    <location>
        <begin position="1"/>
        <end position="25"/>
    </location>
</feature>
<evidence type="ECO:0000256" key="1">
    <source>
        <dbReference type="HAMAP-Rule" id="MF_02066"/>
    </source>
</evidence>
<dbReference type="GO" id="GO:0030288">
    <property type="term" value="C:outer membrane-bounded periplasmic space"/>
    <property type="evidence" value="ECO:0007669"/>
    <property type="project" value="UniProtKB-UniRule"/>
</dbReference>
<proteinExistence type="inferred from homology"/>
<keyword evidence="4" id="KW-1185">Reference proteome</keyword>
<dbReference type="Gene3D" id="1.25.40.10">
    <property type="entry name" value="Tetratricopeptide repeat domain"/>
    <property type="match status" value="1"/>
</dbReference>
<dbReference type="GO" id="GO:0070206">
    <property type="term" value="P:protein trimerization"/>
    <property type="evidence" value="ECO:0007669"/>
    <property type="project" value="InterPro"/>
</dbReference>
<comment type="subcellular location">
    <subcellularLocation>
        <location evidence="1">Periplasm</location>
    </subcellularLocation>
</comment>
<dbReference type="AlphaFoldDB" id="A0A317CRD2"/>